<dbReference type="SUPFAM" id="SSF52540">
    <property type="entry name" value="P-loop containing nucleoside triphosphate hydrolases"/>
    <property type="match status" value="1"/>
</dbReference>
<keyword evidence="2" id="KW-0812">Transmembrane</keyword>
<dbReference type="PATRIC" id="fig|1703779.3.peg.2465"/>
<name>A0A0S8FUA9_UNCW3</name>
<evidence type="ECO:0000313" key="5">
    <source>
        <dbReference type="Proteomes" id="UP000051373"/>
    </source>
</evidence>
<reference evidence="4 5" key="1">
    <citation type="journal article" date="2015" name="Microbiome">
        <title>Genomic resolution of linkages in carbon, nitrogen, and sulfur cycling among widespread estuary sediment bacteria.</title>
        <authorList>
            <person name="Baker B.J."/>
            <person name="Lazar C.S."/>
            <person name="Teske A.P."/>
            <person name="Dick G.J."/>
        </authorList>
    </citation>
    <scope>NUCLEOTIDE SEQUENCE [LARGE SCALE GENOMIC DNA]</scope>
    <source>
        <strain evidence="4">SM23_42</strain>
    </source>
</reference>
<keyword evidence="2" id="KW-0472">Membrane</keyword>
<sequence>MKVDRIFIENYGPIEKFDIRPAAFELIFGSNEAGKTAIVEILNYVLFKRTIKELRYKKPHAMLVEIEDRGKTHKLPSKKIVLELPVGDISNLLYVQASEASIYGSRGEASFWDGMKSMLSRVGKGISFTKLDEQIFEAVGLQPKREIWKREKQEQIDKDSRRKAALEDYLKRIGEIEEQEAELADLIEKNKALKKALGDMENYKKYLTYEELSNLYKRFRETRTELQEYERYKREYLAEWQKLQAERKVRLDARAHLEEKKREVDDLEKELTALRAKEKMAAERELKSYRGMPEQGGKEVSFAFAVGLLLGAVALFVASFFVRIPLAIAAPFLAVAVLVFFYTVYRRKRTKKWLMDTDMLLRKAQEVFHDMKGLAELPDRLGKLKQDIITRETLLQEKNRDVARFSRENSLAEVDEKMSVLRYKTGLAEISDLENKIAKKARIEEALTRLNAGISQRLHETEDKKWERLISSMKTAKPETEPDLELEMDIKKQKDGLQERMDKLTRSIQLFRNVEQARVDVANDRDAFIEYAKLNKRLSENQLEKEAALAARKILLSMSSELDEFIEDILSGEDGLSYYFKFVTERYGQVTVKNRDFVVTDASGKSYEVEELSSGARDQLLLCFRIVALRKIYPDGAFLILDDAFIFADWQRRRRLAHLMKNFIDQGNQVVYLTSDDHTRDLFADCGAHITTLE</sequence>
<dbReference type="InterPro" id="IPR041685">
    <property type="entry name" value="AAA_GajA/Old/RecF-like"/>
</dbReference>
<dbReference type="Gene3D" id="3.40.50.300">
    <property type="entry name" value="P-loop containing nucleotide triphosphate hydrolases"/>
    <property type="match status" value="2"/>
</dbReference>
<dbReference type="PANTHER" id="PTHR41259:SF1">
    <property type="entry name" value="DOUBLE-STRAND BREAK REPAIR RAD50 ATPASE, PUTATIVE-RELATED"/>
    <property type="match status" value="1"/>
</dbReference>
<dbReference type="Pfam" id="PF13175">
    <property type="entry name" value="AAA_15"/>
    <property type="match status" value="1"/>
</dbReference>
<comment type="caution">
    <text evidence="4">The sequence shown here is derived from an EMBL/GenBank/DDBJ whole genome shotgun (WGS) entry which is preliminary data.</text>
</comment>
<accession>A0A0S8FUA9</accession>
<feature type="domain" description="Endonuclease GajA/Old nuclease/RecF-like AAA" evidence="3">
    <location>
        <begin position="1"/>
        <end position="272"/>
    </location>
</feature>
<dbReference type="InterPro" id="IPR027417">
    <property type="entry name" value="P-loop_NTPase"/>
</dbReference>
<dbReference type="Proteomes" id="UP000051373">
    <property type="component" value="Unassembled WGS sequence"/>
</dbReference>
<evidence type="ECO:0000256" key="1">
    <source>
        <dbReference type="SAM" id="Coils"/>
    </source>
</evidence>
<protein>
    <recommendedName>
        <fullName evidence="3">Endonuclease GajA/Old nuclease/RecF-like AAA domain-containing protein</fullName>
    </recommendedName>
</protein>
<evidence type="ECO:0000259" key="3">
    <source>
        <dbReference type="Pfam" id="PF13175"/>
    </source>
</evidence>
<keyword evidence="1" id="KW-0175">Coiled coil</keyword>
<dbReference type="AlphaFoldDB" id="A0A0S8FUA9"/>
<organism evidence="4 5">
    <name type="scientific">candidate division WOR_3 bacterium SM23_42</name>
    <dbReference type="NCBI Taxonomy" id="1703779"/>
    <lineage>
        <taxon>Bacteria</taxon>
        <taxon>Bacteria division WOR-3</taxon>
    </lineage>
</organism>
<dbReference type="PANTHER" id="PTHR41259">
    <property type="entry name" value="DOUBLE-STRAND BREAK REPAIR RAD50 ATPASE, PUTATIVE-RELATED"/>
    <property type="match status" value="1"/>
</dbReference>
<keyword evidence="2" id="KW-1133">Transmembrane helix</keyword>
<feature type="transmembrane region" description="Helical" evidence="2">
    <location>
        <begin position="300"/>
        <end position="322"/>
    </location>
</feature>
<gene>
    <name evidence="4" type="ORF">AMJ83_08115</name>
</gene>
<feature type="transmembrane region" description="Helical" evidence="2">
    <location>
        <begin position="328"/>
        <end position="345"/>
    </location>
</feature>
<evidence type="ECO:0000313" key="4">
    <source>
        <dbReference type="EMBL" id="KPK63197.1"/>
    </source>
</evidence>
<dbReference type="STRING" id="1703779.AMJ83_08115"/>
<evidence type="ECO:0000256" key="2">
    <source>
        <dbReference type="SAM" id="Phobius"/>
    </source>
</evidence>
<proteinExistence type="predicted"/>
<feature type="coiled-coil region" evidence="1">
    <location>
        <begin position="166"/>
        <end position="284"/>
    </location>
</feature>
<dbReference type="EMBL" id="LJUJ01000017">
    <property type="protein sequence ID" value="KPK63197.1"/>
    <property type="molecule type" value="Genomic_DNA"/>
</dbReference>
<feature type="coiled-coil region" evidence="1">
    <location>
        <begin position="487"/>
        <end position="514"/>
    </location>
</feature>